<dbReference type="EMBL" id="JAKOGI010001520">
    <property type="protein sequence ID" value="KAJ8425192.1"/>
    <property type="molecule type" value="Genomic_DNA"/>
</dbReference>
<dbReference type="AlphaFoldDB" id="A0A9Q1JHA6"/>
<evidence type="ECO:0000313" key="3">
    <source>
        <dbReference type="Proteomes" id="UP001153076"/>
    </source>
</evidence>
<dbReference type="OrthoDB" id="425619at2759"/>
<evidence type="ECO:0000313" key="2">
    <source>
        <dbReference type="EMBL" id="KAJ8425192.1"/>
    </source>
</evidence>
<dbReference type="PANTHER" id="PTHR33233:SF17">
    <property type="entry name" value="DUF4283 DOMAIN-CONTAINING PROTEIN"/>
    <property type="match status" value="1"/>
</dbReference>
<dbReference type="Proteomes" id="UP001153076">
    <property type="component" value="Unassembled WGS sequence"/>
</dbReference>
<keyword evidence="3" id="KW-1185">Reference proteome</keyword>
<organism evidence="2 3">
    <name type="scientific">Carnegiea gigantea</name>
    <dbReference type="NCBI Taxonomy" id="171969"/>
    <lineage>
        <taxon>Eukaryota</taxon>
        <taxon>Viridiplantae</taxon>
        <taxon>Streptophyta</taxon>
        <taxon>Embryophyta</taxon>
        <taxon>Tracheophyta</taxon>
        <taxon>Spermatophyta</taxon>
        <taxon>Magnoliopsida</taxon>
        <taxon>eudicotyledons</taxon>
        <taxon>Gunneridae</taxon>
        <taxon>Pentapetalae</taxon>
        <taxon>Caryophyllales</taxon>
        <taxon>Cactineae</taxon>
        <taxon>Cactaceae</taxon>
        <taxon>Cactoideae</taxon>
        <taxon>Echinocereeae</taxon>
        <taxon>Carnegiea</taxon>
    </lineage>
</organism>
<feature type="compositionally biased region" description="Basic and acidic residues" evidence="1">
    <location>
        <begin position="34"/>
        <end position="45"/>
    </location>
</feature>
<dbReference type="PANTHER" id="PTHR33233">
    <property type="entry name" value="ENDONUCLEASE/EXONUCLEASE/PHOSPHATASE"/>
    <property type="match status" value="1"/>
</dbReference>
<evidence type="ECO:0000256" key="1">
    <source>
        <dbReference type="SAM" id="MobiDB-lite"/>
    </source>
</evidence>
<accession>A0A9Q1JHA6</accession>
<feature type="compositionally biased region" description="Basic and acidic residues" evidence="1">
    <location>
        <begin position="15"/>
        <end position="24"/>
    </location>
</feature>
<name>A0A9Q1JHA6_9CARY</name>
<proteinExistence type="predicted"/>
<feature type="region of interest" description="Disordered" evidence="1">
    <location>
        <begin position="1"/>
        <end position="78"/>
    </location>
</feature>
<sequence length="444" mass="51759">MARGGKRGRPRLNHHTTEGNEGRVESGANSQEQKLTRESNWEEIRQISNETVTSVHPNEQTQQTSTELQREVRRHNPSTYASLVDPEEGTALKFIPMNEVNGRQCAKIEKEDYWENAVLYGVMGSNPPFEVIDGFMDRIWKSMDIDKVIMSLNKLDSMLHIPIKADKFTKEKTALQYARMLIEMKINRHFPDQINFINDWDMVVRQEIKYEWQPVKCNHSQMVGHEEEVCRRKNSVRQERQEWKVINGGPTATNMLEETTPKMESINLEEGFFALKKRSDRQIGIPKEPNVSPIHTGQNTFQVLMEEEVHAMLSNLRGPLRKLNRDSFTNRMQLERVQSELHGNPRDEALIAQEKEVRIRYLEVLKSSMTLLKQQSKQQWINYGDQASRLFFAKMKQRKLNNYVYAITNGNGNRREGFDEVAKVMDQYYQGSLGKNESPRDEIN</sequence>
<feature type="compositionally biased region" description="Polar residues" evidence="1">
    <location>
        <begin position="46"/>
        <end position="67"/>
    </location>
</feature>
<feature type="compositionally biased region" description="Basic residues" evidence="1">
    <location>
        <begin position="1"/>
        <end position="14"/>
    </location>
</feature>
<comment type="caution">
    <text evidence="2">The sequence shown here is derived from an EMBL/GenBank/DDBJ whole genome shotgun (WGS) entry which is preliminary data.</text>
</comment>
<gene>
    <name evidence="2" type="ORF">Cgig2_004314</name>
</gene>
<reference evidence="2" key="1">
    <citation type="submission" date="2022-04" db="EMBL/GenBank/DDBJ databases">
        <title>Carnegiea gigantea Genome sequencing and assembly v2.</title>
        <authorList>
            <person name="Copetti D."/>
            <person name="Sanderson M.J."/>
            <person name="Burquez A."/>
            <person name="Wojciechowski M.F."/>
        </authorList>
    </citation>
    <scope>NUCLEOTIDE SEQUENCE</scope>
    <source>
        <strain evidence="2">SGP5-SGP5p</strain>
        <tissue evidence="2">Aerial part</tissue>
    </source>
</reference>
<protein>
    <submittedName>
        <fullName evidence="2">Uncharacterized protein</fullName>
    </submittedName>
</protein>